<dbReference type="NCBIfam" id="TIGR00218">
    <property type="entry name" value="manA"/>
    <property type="match status" value="1"/>
</dbReference>
<feature type="binding site" evidence="8">
    <location>
        <position position="174"/>
    </location>
    <ligand>
        <name>Zn(2+)</name>
        <dbReference type="ChEBI" id="CHEBI:29105"/>
    </ligand>
</feature>
<dbReference type="EC" id="5.3.1.8" evidence="3 7"/>
<evidence type="ECO:0000256" key="8">
    <source>
        <dbReference type="PIRSR" id="PIRSR036894-1"/>
    </source>
</evidence>
<dbReference type="InterPro" id="IPR014710">
    <property type="entry name" value="RmlC-like_jellyroll"/>
</dbReference>
<dbReference type="PIRSF" id="PIRSF036894">
    <property type="entry name" value="PMI_Firm_short"/>
    <property type="match status" value="1"/>
</dbReference>
<sequence length="317" mass="36117">MLQPAPIFLKPVFKERIWGGYTLRERFHYDIPSEKTGECWAISAHPNGQSTVADGPYAGWKLGELWNHHRELFGHHPSESFPLLVKILDTNDDLSVQVHPDDSYANRWERGENGKTECWYVIDCTDDAEMVYGHSAQTREEFEERLQKGEWDRLLHRVKVKPGDFFYVPSGTVHALGAGMLVLETQQNSDTTYRLYDYDRVDTAGNKRELHIERALDVIRYPHRDAVCCPQVSKVPGGSVTTFITCDYFTVQKWDVNGNMDLWQPHAFMNVSVIDGNGELVSDSGARSVKKGDHFILPYGIGQVRLTGELTLIISFP</sequence>
<evidence type="ECO:0000256" key="4">
    <source>
        <dbReference type="ARBA" id="ARBA00022723"/>
    </source>
</evidence>
<reference evidence="12" key="1">
    <citation type="journal article" date="2013" name="Int. J. Syst. Evol. Microbiol.">
        <title>Polycladomyces abyssicola gen. nov., sp. nov., a thermophilic filamentous bacterium isolated from hemipelagic sediment.</title>
        <authorList>
            <person name="Tsubouchi T."/>
            <person name="Shimane Y."/>
            <person name="Mori K."/>
            <person name="Usui K."/>
            <person name="Hiraki T."/>
            <person name="Tame A."/>
            <person name="Uematsu K."/>
            <person name="Maruyama T."/>
            <person name="Hatada Y."/>
        </authorList>
    </citation>
    <scope>NUCLEOTIDE SEQUENCE</scope>
    <source>
        <strain evidence="12">JIR-001</strain>
    </source>
</reference>
<evidence type="ECO:0000256" key="5">
    <source>
        <dbReference type="ARBA" id="ARBA00022833"/>
    </source>
</evidence>
<name>A0A8D5ZMN8_9BACL</name>
<feature type="binding site" evidence="8">
    <location>
        <position position="117"/>
    </location>
    <ligand>
        <name>Zn(2+)</name>
        <dbReference type="ChEBI" id="CHEBI:29105"/>
    </ligand>
</feature>
<feature type="active site" evidence="9">
    <location>
        <position position="194"/>
    </location>
</feature>
<dbReference type="InterPro" id="IPR046457">
    <property type="entry name" value="PMI_typeI_cat"/>
</dbReference>
<dbReference type="SUPFAM" id="SSF51182">
    <property type="entry name" value="RmlC-like cupins"/>
    <property type="match status" value="1"/>
</dbReference>
<comment type="similarity">
    <text evidence="2 7">Belongs to the mannose-6-phosphate isomerase type 1 family.</text>
</comment>
<dbReference type="PANTHER" id="PTHR42742">
    <property type="entry name" value="TRANSCRIPTIONAL REPRESSOR MPRA"/>
    <property type="match status" value="1"/>
</dbReference>
<evidence type="ECO:0000259" key="11">
    <source>
        <dbReference type="Pfam" id="PF21621"/>
    </source>
</evidence>
<evidence type="ECO:0000313" key="12">
    <source>
        <dbReference type="EMBL" id="BCU81077.1"/>
    </source>
</evidence>
<dbReference type="Pfam" id="PF20511">
    <property type="entry name" value="PMI_typeI_cat"/>
    <property type="match status" value="1"/>
</dbReference>
<dbReference type="InterPro" id="IPR049071">
    <property type="entry name" value="MPI_cupin_dom"/>
</dbReference>
<dbReference type="GO" id="GO:0005975">
    <property type="term" value="P:carbohydrate metabolic process"/>
    <property type="evidence" value="ECO:0007669"/>
    <property type="project" value="UniProtKB-UniRule"/>
</dbReference>
<feature type="domain" description="Mannose-6-phosphate isomerase cupin" evidence="11">
    <location>
        <begin position="240"/>
        <end position="317"/>
    </location>
</feature>
<keyword evidence="4 7" id="KW-0479">Metal-binding</keyword>
<evidence type="ECO:0000256" key="3">
    <source>
        <dbReference type="ARBA" id="ARBA00011956"/>
    </source>
</evidence>
<dbReference type="AlphaFoldDB" id="A0A8D5ZMN8"/>
<dbReference type="EMBL" id="AP024601">
    <property type="protein sequence ID" value="BCU81077.1"/>
    <property type="molecule type" value="Genomic_DNA"/>
</dbReference>
<evidence type="ECO:0000313" key="13">
    <source>
        <dbReference type="Proteomes" id="UP000677436"/>
    </source>
</evidence>
<dbReference type="Pfam" id="PF21621">
    <property type="entry name" value="MPI_cupin_dom"/>
    <property type="match status" value="1"/>
</dbReference>
<organism evidence="12 13">
    <name type="scientific">Polycladomyces abyssicola</name>
    <dbReference type="NCBI Taxonomy" id="1125966"/>
    <lineage>
        <taxon>Bacteria</taxon>
        <taxon>Bacillati</taxon>
        <taxon>Bacillota</taxon>
        <taxon>Bacilli</taxon>
        <taxon>Bacillales</taxon>
        <taxon>Thermoactinomycetaceae</taxon>
        <taxon>Polycladomyces</taxon>
    </lineage>
</organism>
<evidence type="ECO:0000256" key="9">
    <source>
        <dbReference type="PIRSR" id="PIRSR036894-2"/>
    </source>
</evidence>
<feature type="binding site" evidence="8">
    <location>
        <position position="99"/>
    </location>
    <ligand>
        <name>Zn(2+)</name>
        <dbReference type="ChEBI" id="CHEBI:29105"/>
    </ligand>
</feature>
<dbReference type="Gene3D" id="2.60.120.10">
    <property type="entry name" value="Jelly Rolls"/>
    <property type="match status" value="2"/>
</dbReference>
<feature type="domain" description="Phosphomannose isomerase type I catalytic" evidence="10">
    <location>
        <begin position="8"/>
        <end position="106"/>
    </location>
</feature>
<evidence type="ECO:0000256" key="2">
    <source>
        <dbReference type="ARBA" id="ARBA00010772"/>
    </source>
</evidence>
<dbReference type="InterPro" id="IPR014628">
    <property type="entry name" value="Man6P_isomerase_Firm_short"/>
</dbReference>
<comment type="catalytic activity">
    <reaction evidence="1 7">
        <text>D-mannose 6-phosphate = D-fructose 6-phosphate</text>
        <dbReference type="Rhea" id="RHEA:12356"/>
        <dbReference type="ChEBI" id="CHEBI:58735"/>
        <dbReference type="ChEBI" id="CHEBI:61527"/>
        <dbReference type="EC" id="5.3.1.8"/>
    </reaction>
</comment>
<evidence type="ECO:0000259" key="10">
    <source>
        <dbReference type="Pfam" id="PF20511"/>
    </source>
</evidence>
<dbReference type="GO" id="GO:0004476">
    <property type="term" value="F:mannose-6-phosphate isomerase activity"/>
    <property type="evidence" value="ECO:0007669"/>
    <property type="project" value="UniProtKB-UniRule"/>
</dbReference>
<keyword evidence="5 7" id="KW-0862">Zinc</keyword>
<dbReference type="InterPro" id="IPR001250">
    <property type="entry name" value="Man6P_Isoase-1"/>
</dbReference>
<evidence type="ECO:0000256" key="6">
    <source>
        <dbReference type="ARBA" id="ARBA00023235"/>
    </source>
</evidence>
<keyword evidence="13" id="KW-1185">Reference proteome</keyword>
<proteinExistence type="inferred from homology"/>
<dbReference type="GO" id="GO:0008270">
    <property type="term" value="F:zinc ion binding"/>
    <property type="evidence" value="ECO:0007669"/>
    <property type="project" value="UniProtKB-UniRule"/>
</dbReference>
<protein>
    <recommendedName>
        <fullName evidence="3 7">Mannose-6-phosphate isomerase</fullName>
        <ecNumber evidence="3 7">5.3.1.8</ecNumber>
    </recommendedName>
</protein>
<dbReference type="InterPro" id="IPR051804">
    <property type="entry name" value="Carb_Metab_Reg_Kinase/Isom"/>
</dbReference>
<dbReference type="InterPro" id="IPR011051">
    <property type="entry name" value="RmlC_Cupin_sf"/>
</dbReference>
<accession>A0A8D5ZMN8</accession>
<evidence type="ECO:0000256" key="1">
    <source>
        <dbReference type="ARBA" id="ARBA00000757"/>
    </source>
</evidence>
<dbReference type="PANTHER" id="PTHR42742:SF3">
    <property type="entry name" value="FRUCTOKINASE"/>
    <property type="match status" value="1"/>
</dbReference>
<comment type="cofactor">
    <cofactor evidence="8">
        <name>Zn(2+)</name>
        <dbReference type="ChEBI" id="CHEBI:29105"/>
    </cofactor>
    <text evidence="8">Binds 1 zinc ion per subunit.</text>
</comment>
<gene>
    <name evidence="12" type="primary">manA_1</name>
    <name evidence="12" type="ORF">JIR001_08600</name>
</gene>
<dbReference type="CDD" id="cd07010">
    <property type="entry name" value="cupin_PMI_type_I_N_bac"/>
    <property type="match status" value="1"/>
</dbReference>
<dbReference type="Proteomes" id="UP000677436">
    <property type="component" value="Chromosome"/>
</dbReference>
<evidence type="ECO:0000256" key="7">
    <source>
        <dbReference type="PIRNR" id="PIRNR036894"/>
    </source>
</evidence>
<reference evidence="12" key="2">
    <citation type="journal article" date="2021" name="Microbiol. Resour. Announc.">
        <title>Complete Genome Sequence of Polycladomyces abyssicola JIR-001T, Isolated from Hemipelagic Sediment in Deep Seawater.</title>
        <authorList>
            <person name="Tsubouchi T."/>
            <person name="Kaneko Y."/>
        </authorList>
    </citation>
    <scope>NUCLEOTIDE SEQUENCE</scope>
    <source>
        <strain evidence="12">JIR-001</strain>
    </source>
</reference>
<keyword evidence="6 7" id="KW-0413">Isomerase</keyword>
<dbReference type="KEGG" id="pabs:JIR001_08600"/>